<keyword evidence="3" id="KW-1185">Reference proteome</keyword>
<comment type="caution">
    <text evidence="2">The sequence shown here is derived from an EMBL/GenBank/DDBJ whole genome shotgun (WGS) entry which is preliminary data.</text>
</comment>
<keyword evidence="1" id="KW-1133">Transmembrane helix</keyword>
<dbReference type="AlphaFoldDB" id="A0A2P7TZ21"/>
<evidence type="ECO:0000313" key="3">
    <source>
        <dbReference type="Proteomes" id="UP000241868"/>
    </source>
</evidence>
<reference evidence="2 3" key="1">
    <citation type="submission" date="2018-03" db="EMBL/GenBank/DDBJ databases">
        <title>Neisseria weixii sp. nov., isolated from the intestinal contents of Tibetan Plateau pika (Ochotona curzoniae) in Yushu, Qinghai Province, China.</title>
        <authorList>
            <person name="Gui Z."/>
        </authorList>
    </citation>
    <scope>NUCLEOTIDE SEQUENCE [LARGE SCALE GENOMIC DNA]</scope>
    <source>
        <strain evidence="2 3">ATCC 51483</strain>
    </source>
</reference>
<organism evidence="2 3">
    <name type="scientific">Neisseria iguanae</name>
    <dbReference type="NCBI Taxonomy" id="90242"/>
    <lineage>
        <taxon>Bacteria</taxon>
        <taxon>Pseudomonadati</taxon>
        <taxon>Pseudomonadota</taxon>
        <taxon>Betaproteobacteria</taxon>
        <taxon>Neisseriales</taxon>
        <taxon>Neisseriaceae</taxon>
        <taxon>Neisseria</taxon>
    </lineage>
</organism>
<evidence type="ECO:0000256" key="1">
    <source>
        <dbReference type="SAM" id="Phobius"/>
    </source>
</evidence>
<name>A0A2P7TZ21_9NEIS</name>
<gene>
    <name evidence="2" type="ORF">C7N83_09555</name>
</gene>
<dbReference type="OrthoDB" id="8602119at2"/>
<dbReference type="Pfam" id="PF10734">
    <property type="entry name" value="DUF2523"/>
    <property type="match status" value="1"/>
</dbReference>
<evidence type="ECO:0008006" key="4">
    <source>
        <dbReference type="Google" id="ProtNLM"/>
    </source>
</evidence>
<dbReference type="InterPro" id="IPR019670">
    <property type="entry name" value="DUF2523"/>
</dbReference>
<feature type="transmembrane region" description="Helical" evidence="1">
    <location>
        <begin position="56"/>
        <end position="77"/>
    </location>
</feature>
<sequence length="92" mass="9662">MWGTLITSVLMTVAGRIVTALGLSFISYTGLNAVQSYLLNAVTTQIGSIPADALNLAYIAGIGVCLNWLFGTFAFIASLKSMSKLSATISKK</sequence>
<proteinExistence type="predicted"/>
<protein>
    <recommendedName>
        <fullName evidence="4">DUF2523 domain-containing protein</fullName>
    </recommendedName>
</protein>
<dbReference type="EMBL" id="PXYY01000064">
    <property type="protein sequence ID" value="PSJ79893.1"/>
    <property type="molecule type" value="Genomic_DNA"/>
</dbReference>
<dbReference type="Proteomes" id="UP000241868">
    <property type="component" value="Unassembled WGS sequence"/>
</dbReference>
<dbReference type="RefSeq" id="WP_106742290.1">
    <property type="nucleotide sequence ID" value="NZ_PXYY01000064.1"/>
</dbReference>
<keyword evidence="1" id="KW-0472">Membrane</keyword>
<keyword evidence="1" id="KW-0812">Transmembrane</keyword>
<accession>A0A2P7TZ21</accession>
<evidence type="ECO:0000313" key="2">
    <source>
        <dbReference type="EMBL" id="PSJ79893.1"/>
    </source>
</evidence>